<keyword evidence="1" id="KW-0732">Signal</keyword>
<organism evidence="2 3">
    <name type="scientific">Streptomyces rectiviolaceus</name>
    <dbReference type="NCBI Taxonomy" id="332591"/>
    <lineage>
        <taxon>Bacteria</taxon>
        <taxon>Bacillati</taxon>
        <taxon>Actinomycetota</taxon>
        <taxon>Actinomycetes</taxon>
        <taxon>Kitasatosporales</taxon>
        <taxon>Streptomycetaceae</taxon>
        <taxon>Streptomyces</taxon>
    </lineage>
</organism>
<name>A0ABP6MA85_9ACTN</name>
<accession>A0ABP6MA85</accession>
<feature type="chain" id="PRO_5046771057" description="Lipoprotein" evidence="1">
    <location>
        <begin position="26"/>
        <end position="99"/>
    </location>
</feature>
<reference evidence="3" key="1">
    <citation type="journal article" date="2019" name="Int. J. Syst. Evol. Microbiol.">
        <title>The Global Catalogue of Microorganisms (GCM) 10K type strain sequencing project: providing services to taxonomists for standard genome sequencing and annotation.</title>
        <authorList>
            <consortium name="The Broad Institute Genomics Platform"/>
            <consortium name="The Broad Institute Genome Sequencing Center for Infectious Disease"/>
            <person name="Wu L."/>
            <person name="Ma J."/>
        </authorList>
    </citation>
    <scope>NUCLEOTIDE SEQUENCE [LARGE SCALE GENOMIC DNA]</scope>
    <source>
        <strain evidence="3">JCM 9092</strain>
    </source>
</reference>
<dbReference type="EMBL" id="BAAAUG010000020">
    <property type="protein sequence ID" value="GAA3088588.1"/>
    <property type="molecule type" value="Genomic_DNA"/>
</dbReference>
<evidence type="ECO:0008006" key="4">
    <source>
        <dbReference type="Google" id="ProtNLM"/>
    </source>
</evidence>
<dbReference type="RefSeq" id="WP_344519224.1">
    <property type="nucleotide sequence ID" value="NZ_BAAAUG010000020.1"/>
</dbReference>
<dbReference type="PROSITE" id="PS51257">
    <property type="entry name" value="PROKAR_LIPOPROTEIN"/>
    <property type="match status" value="1"/>
</dbReference>
<evidence type="ECO:0000313" key="3">
    <source>
        <dbReference type="Proteomes" id="UP001501637"/>
    </source>
</evidence>
<dbReference type="Proteomes" id="UP001501637">
    <property type="component" value="Unassembled WGS sequence"/>
</dbReference>
<keyword evidence="3" id="KW-1185">Reference proteome</keyword>
<comment type="caution">
    <text evidence="2">The sequence shown here is derived from an EMBL/GenBank/DDBJ whole genome shotgun (WGS) entry which is preliminary data.</text>
</comment>
<proteinExistence type="predicted"/>
<feature type="signal peptide" evidence="1">
    <location>
        <begin position="1"/>
        <end position="25"/>
    </location>
</feature>
<evidence type="ECO:0000313" key="2">
    <source>
        <dbReference type="EMBL" id="GAA3088588.1"/>
    </source>
</evidence>
<evidence type="ECO:0000256" key="1">
    <source>
        <dbReference type="SAM" id="SignalP"/>
    </source>
</evidence>
<sequence length="99" mass="10090">MKRTLTPACTAAAAVLLFVAAAGCAGPPTTDTTRSAGARPNEAGIELPDLYVALCMAAHGHDHADPGYAARLSREARARYANTLSACGPAAATERAPVR</sequence>
<gene>
    <name evidence="2" type="ORF">GCM10010449_10400</name>
</gene>
<protein>
    <recommendedName>
        <fullName evidence="4">Lipoprotein</fullName>
    </recommendedName>
</protein>